<reference evidence="11" key="1">
    <citation type="submission" date="2018-04" db="EMBL/GenBank/DDBJ databases">
        <title>Transcriptome assembly of Sipha flava.</title>
        <authorList>
            <person name="Scully E.D."/>
            <person name="Geib S.M."/>
            <person name="Palmer N.A."/>
            <person name="Koch K."/>
            <person name="Bradshaw J."/>
            <person name="Heng-Moss T."/>
            <person name="Sarath G."/>
        </authorList>
    </citation>
    <scope>NUCLEOTIDE SEQUENCE</scope>
</reference>
<dbReference type="RefSeq" id="XP_025419500.1">
    <property type="nucleotide sequence ID" value="XM_025563715.1"/>
</dbReference>
<dbReference type="RefSeq" id="XP_025419498.1">
    <property type="nucleotide sequence ID" value="XM_025563713.1"/>
</dbReference>
<dbReference type="InterPro" id="IPR042307">
    <property type="entry name" value="Reeler_sf"/>
</dbReference>
<sequence>MSGGRERRTSPRPITAMVVTAVAVAMWSACPGTEAVPDSELKIACEDMTPRHPGYVPQNWQHVPCPYRLLVDTVPVRPGDLVNLTLVSIDDSIPFKGFMVQARDADGYALGTFLPDCSKAGTKPQHMISCSKGNEPYNAVVHSNNKNKLKAFFTWVAPISIKGPLIFKYTVVHDYKHFWTNEETAVIPVLEIPPEEYAIKSSINHEYYIYQMFIKNCYS</sequence>
<keyword evidence="6 9" id="KW-0732">Signal</keyword>
<evidence type="ECO:0000256" key="2">
    <source>
        <dbReference type="ARBA" id="ARBA00008501"/>
    </source>
</evidence>
<dbReference type="GO" id="GO:0045087">
    <property type="term" value="P:innate immune response"/>
    <property type="evidence" value="ECO:0007669"/>
    <property type="project" value="UniProtKB-KW"/>
</dbReference>
<evidence type="ECO:0000313" key="11">
    <source>
        <dbReference type="EMBL" id="MBY72383.1"/>
    </source>
</evidence>
<dbReference type="OrthoDB" id="6418377at2759"/>
<keyword evidence="3" id="KW-0964">Secreted</keyword>
<dbReference type="EMBL" id="GGMS01003180">
    <property type="protein sequence ID" value="MBY72383.1"/>
    <property type="molecule type" value="Transcribed_RNA"/>
</dbReference>
<evidence type="ECO:0000259" key="10">
    <source>
        <dbReference type="PROSITE" id="PS51019"/>
    </source>
</evidence>
<keyword evidence="8" id="KW-0044">Antibiotic</keyword>
<evidence type="ECO:0000313" key="13">
    <source>
        <dbReference type="RefSeq" id="XP_025419498.1"/>
    </source>
</evidence>
<dbReference type="GO" id="GO:0016020">
    <property type="term" value="C:membrane"/>
    <property type="evidence" value="ECO:0007669"/>
    <property type="project" value="TreeGrafter"/>
</dbReference>
<evidence type="ECO:0000256" key="8">
    <source>
        <dbReference type="ARBA" id="ARBA00023022"/>
    </source>
</evidence>
<dbReference type="GO" id="GO:0042742">
    <property type="term" value="P:defense response to bacterium"/>
    <property type="evidence" value="ECO:0007669"/>
    <property type="project" value="UniProtKB-KW"/>
</dbReference>
<keyword evidence="4" id="KW-0929">Antimicrobial</keyword>
<comment type="similarity">
    <text evidence="2">Belongs to the insect defense protein family.</text>
</comment>
<dbReference type="Pfam" id="PF02014">
    <property type="entry name" value="Reeler"/>
    <property type="match status" value="1"/>
</dbReference>
<feature type="chain" id="PRO_5044579021" evidence="9">
    <location>
        <begin position="36"/>
        <end position="219"/>
    </location>
</feature>
<dbReference type="AlphaFoldDB" id="A0A2S2Q3R8"/>
<dbReference type="RefSeq" id="XP_025419499.1">
    <property type="nucleotide sequence ID" value="XM_025563714.1"/>
</dbReference>
<name>A0A2S2Q3R8_9HEMI</name>
<comment type="subcellular location">
    <subcellularLocation>
        <location evidence="1">Secreted</location>
    </subcellularLocation>
</comment>
<evidence type="ECO:0000256" key="3">
    <source>
        <dbReference type="ARBA" id="ARBA00022525"/>
    </source>
</evidence>
<accession>A0A2S2Q3R8</accession>
<dbReference type="PANTHER" id="PTHR45828:SF9">
    <property type="entry name" value="CELL WALL INTEGRITY AND STRESS RESPONSE COMPONENT 4-LIKE-RELATED"/>
    <property type="match status" value="1"/>
</dbReference>
<keyword evidence="12" id="KW-1185">Reference proteome</keyword>
<dbReference type="PANTHER" id="PTHR45828">
    <property type="entry name" value="CYTOCHROME B561/FERRIC REDUCTASE TRANSMEMBRANE"/>
    <property type="match status" value="1"/>
</dbReference>
<evidence type="ECO:0000256" key="7">
    <source>
        <dbReference type="ARBA" id="ARBA00022859"/>
    </source>
</evidence>
<feature type="signal peptide" evidence="9">
    <location>
        <begin position="1"/>
        <end position="35"/>
    </location>
</feature>
<dbReference type="InterPro" id="IPR002861">
    <property type="entry name" value="Reeler_dom"/>
</dbReference>
<evidence type="ECO:0000256" key="1">
    <source>
        <dbReference type="ARBA" id="ARBA00004613"/>
    </source>
</evidence>
<evidence type="ECO:0000313" key="14">
    <source>
        <dbReference type="RefSeq" id="XP_025419499.1"/>
    </source>
</evidence>
<evidence type="ECO:0000256" key="9">
    <source>
        <dbReference type="SAM" id="SignalP"/>
    </source>
</evidence>
<dbReference type="InterPro" id="IPR051237">
    <property type="entry name" value="Ferric-chelate_Red/DefProt"/>
</dbReference>
<evidence type="ECO:0000256" key="4">
    <source>
        <dbReference type="ARBA" id="ARBA00022529"/>
    </source>
</evidence>
<dbReference type="PROSITE" id="PS51257">
    <property type="entry name" value="PROKAR_LIPOPROTEIN"/>
    <property type="match status" value="1"/>
</dbReference>
<feature type="domain" description="Reelin" evidence="10">
    <location>
        <begin position="30"/>
        <end position="202"/>
    </location>
</feature>
<evidence type="ECO:0000256" key="5">
    <source>
        <dbReference type="ARBA" id="ARBA00022588"/>
    </source>
</evidence>
<dbReference type="Gene3D" id="2.60.40.4060">
    <property type="entry name" value="Reeler domain"/>
    <property type="match status" value="1"/>
</dbReference>
<evidence type="ECO:0000313" key="15">
    <source>
        <dbReference type="RefSeq" id="XP_025419500.1"/>
    </source>
</evidence>
<gene>
    <name evidence="11" type="primary">DFP_0</name>
    <name evidence="13 14 15" type="synonym">LOC112689844</name>
    <name evidence="11" type="ORF">g.64644</name>
</gene>
<evidence type="ECO:0000256" key="6">
    <source>
        <dbReference type="ARBA" id="ARBA00022729"/>
    </source>
</evidence>
<keyword evidence="7" id="KW-0391">Immunity</keyword>
<organism evidence="11">
    <name type="scientific">Sipha flava</name>
    <name type="common">yellow sugarcane aphid</name>
    <dbReference type="NCBI Taxonomy" id="143950"/>
    <lineage>
        <taxon>Eukaryota</taxon>
        <taxon>Metazoa</taxon>
        <taxon>Ecdysozoa</taxon>
        <taxon>Arthropoda</taxon>
        <taxon>Hexapoda</taxon>
        <taxon>Insecta</taxon>
        <taxon>Pterygota</taxon>
        <taxon>Neoptera</taxon>
        <taxon>Paraneoptera</taxon>
        <taxon>Hemiptera</taxon>
        <taxon>Sternorrhyncha</taxon>
        <taxon>Aphidomorpha</taxon>
        <taxon>Aphidoidea</taxon>
        <taxon>Aphididae</taxon>
        <taxon>Sipha</taxon>
    </lineage>
</organism>
<dbReference type="Proteomes" id="UP000694846">
    <property type="component" value="Unplaced"/>
</dbReference>
<protein>
    <submittedName>
        <fullName evidence="13 14">Defense protein 1</fullName>
    </submittedName>
    <submittedName>
        <fullName evidence="11">Putative defense protein</fullName>
    </submittedName>
</protein>
<dbReference type="CDD" id="cd08544">
    <property type="entry name" value="Reeler"/>
    <property type="match status" value="1"/>
</dbReference>
<dbReference type="PROSITE" id="PS51019">
    <property type="entry name" value="REELIN"/>
    <property type="match status" value="1"/>
</dbReference>
<keyword evidence="5" id="KW-0399">Innate immunity</keyword>
<proteinExistence type="inferred from homology"/>
<evidence type="ECO:0000313" key="12">
    <source>
        <dbReference type="Proteomes" id="UP000694846"/>
    </source>
</evidence>
<reference evidence="13 14" key="2">
    <citation type="submission" date="2025-04" db="UniProtKB">
        <authorList>
            <consortium name="RefSeq"/>
        </authorList>
    </citation>
    <scope>IDENTIFICATION</scope>
    <source>
        <tissue evidence="13 14">Whole body</tissue>
    </source>
</reference>
<dbReference type="GO" id="GO:0005576">
    <property type="term" value="C:extracellular region"/>
    <property type="evidence" value="ECO:0007669"/>
    <property type="project" value="UniProtKB-SubCell"/>
</dbReference>